<dbReference type="OrthoDB" id="7644342at2"/>
<sequence>MTSSDKLKKFDADILFNPPSWSSLVETQSDLFAPDVLVQISDRLRDEFYNGHAPGRMMPEIPRVAWQTDLLEPYANKTIGYDLPCLLSADRPTRGRIMLCAQDPKRDGNEAKLTVGTFFGIDSDYHRTRRHWGMMWQLIRRCVLAGYDVWVTDAIKLYAGRNVIRLDQDLRTLCFSVIRREVEAFQPDKVLAIGNDAHDALQNAGIKVPVVRVVHPTARGLRGPFSDRLEFYWQELGGANLTA</sequence>
<dbReference type="Proteomes" id="UP000298631">
    <property type="component" value="Chromosome"/>
</dbReference>
<dbReference type="EMBL" id="CP039964">
    <property type="protein sequence ID" value="QCO54446.1"/>
    <property type="molecule type" value="Genomic_DNA"/>
</dbReference>
<organism evidence="1 2">
    <name type="scientific">Pseudorhodobacter turbinis</name>
    <dbReference type="NCBI Taxonomy" id="2500533"/>
    <lineage>
        <taxon>Bacteria</taxon>
        <taxon>Pseudomonadati</taxon>
        <taxon>Pseudomonadota</taxon>
        <taxon>Alphaproteobacteria</taxon>
        <taxon>Rhodobacterales</taxon>
        <taxon>Paracoccaceae</taxon>
        <taxon>Pseudorhodobacter</taxon>
    </lineage>
</organism>
<evidence type="ECO:0008006" key="3">
    <source>
        <dbReference type="Google" id="ProtNLM"/>
    </source>
</evidence>
<evidence type="ECO:0000313" key="1">
    <source>
        <dbReference type="EMBL" id="QCO54446.1"/>
    </source>
</evidence>
<dbReference type="SUPFAM" id="SSF52141">
    <property type="entry name" value="Uracil-DNA glycosylase-like"/>
    <property type="match status" value="1"/>
</dbReference>
<gene>
    <name evidence="1" type="ORF">EOK75_00585</name>
</gene>
<dbReference type="KEGG" id="pseb:EOK75_00585"/>
<dbReference type="Gene3D" id="3.40.470.10">
    <property type="entry name" value="Uracil-DNA glycosylase-like domain"/>
    <property type="match status" value="1"/>
</dbReference>
<protein>
    <recommendedName>
        <fullName evidence="3">Uracil-DNA glycosylase</fullName>
    </recommendedName>
</protein>
<proteinExistence type="predicted"/>
<dbReference type="AlphaFoldDB" id="A0A4P8ECE8"/>
<accession>A0A4P8ECE8</accession>
<keyword evidence="2" id="KW-1185">Reference proteome</keyword>
<reference evidence="1 2" key="1">
    <citation type="submission" date="2019-05" db="EMBL/GenBank/DDBJ databases">
        <title>Pseudorhodobacter turbinis sp. nov., isolated from the gut of the Korean turban shell.</title>
        <authorList>
            <person name="Jeong Y.-S."/>
            <person name="Kang W.-R."/>
            <person name="Bae J.-W."/>
        </authorList>
    </citation>
    <scope>NUCLEOTIDE SEQUENCE [LARGE SCALE GENOMIC DNA]</scope>
    <source>
        <strain evidence="1 2">S12M18</strain>
    </source>
</reference>
<dbReference type="InterPro" id="IPR036895">
    <property type="entry name" value="Uracil-DNA_glycosylase-like_sf"/>
</dbReference>
<evidence type="ECO:0000313" key="2">
    <source>
        <dbReference type="Proteomes" id="UP000298631"/>
    </source>
</evidence>
<dbReference type="RefSeq" id="WP_137192130.1">
    <property type="nucleotide sequence ID" value="NZ_CP039964.1"/>
</dbReference>
<name>A0A4P8ECE8_9RHOB</name>